<evidence type="ECO:0000313" key="2">
    <source>
        <dbReference type="Proteomes" id="UP000001950"/>
    </source>
</evidence>
<protein>
    <submittedName>
        <fullName evidence="1">Uncharacterized protein</fullName>
    </submittedName>
</protein>
<dbReference type="AlphaFoldDB" id="Q4UCZ6"/>
<sequence length="492" mass="56530">MKLCLETLVNYSITNKNFTLEQLRTLSASCVLLNHYHVKLLDTLCESYIDQDVPTNDLAILSFIFSNSSYTNQKVIHLFEKNLKNDVVNIDLPSFCLNLHKIGVKVPEEYINLINVESLKPSTLIGLLGLFSQFPSKQMAILNKFKSINFSDLEKIPSVIPDYNFKILEYITNGSFTNITHVLFDLFISEGLLNSDDTRLLSLITKLPVHWILGNFEKINFGRVKTENIGDSILIQTGLIAFLRFCRDGMTFGLENNHSLMDNIQNSINEMERIHKISHLDTLLDTLPAEELDKTPTILINQLKKTLKMDIRVITLAYTCHETEVVHGKFMIFLIKGTLDSLFLSFPENFLSCDHQDFQCSWIPPGKVPRLEMLSKILVLCDKNENEKDSSQIHLNIEFPKDDKSKLNLNTEGNEVNKELKTPVVIISPKPLVDYERLYKKMMEIKPNTKGNNRLGNEEILLFDLENEVIYDEKVASNDPVYKREMLYKVIN</sequence>
<dbReference type="VEuPathDB" id="PiroplasmaDB:TA03180"/>
<gene>
    <name evidence="1" type="ORF">TA03180</name>
</gene>
<dbReference type="OMA" id="DTLCESY"/>
<organism evidence="1 2">
    <name type="scientific">Theileria annulata</name>
    <dbReference type="NCBI Taxonomy" id="5874"/>
    <lineage>
        <taxon>Eukaryota</taxon>
        <taxon>Sar</taxon>
        <taxon>Alveolata</taxon>
        <taxon>Apicomplexa</taxon>
        <taxon>Aconoidasida</taxon>
        <taxon>Piroplasmida</taxon>
        <taxon>Theileriidae</taxon>
        <taxon>Theileria</taxon>
    </lineage>
</organism>
<name>Q4UCZ6_THEAN</name>
<proteinExistence type="predicted"/>
<dbReference type="eggNOG" id="ENOG502TNDI">
    <property type="taxonomic scope" value="Eukaryota"/>
</dbReference>
<reference evidence="1 2" key="1">
    <citation type="journal article" date="2005" name="Science">
        <title>Genome of the host-cell transforming parasite Theileria annulata compared with T. parva.</title>
        <authorList>
            <person name="Pain A."/>
            <person name="Renauld H."/>
            <person name="Berriman M."/>
            <person name="Murphy L."/>
            <person name="Yeats C.A."/>
            <person name="Weir W."/>
            <person name="Kerhornou A."/>
            <person name="Aslett M."/>
            <person name="Bishop R."/>
            <person name="Bouchier C."/>
            <person name="Cochet M."/>
            <person name="Coulson R.M.R."/>
            <person name="Cronin A."/>
            <person name="de Villiers E.P."/>
            <person name="Fraser A."/>
            <person name="Fosker N."/>
            <person name="Gardner M."/>
            <person name="Goble A."/>
            <person name="Griffiths-Jones S."/>
            <person name="Harris D.E."/>
            <person name="Katzer F."/>
            <person name="Larke N."/>
            <person name="Lord A."/>
            <person name="Maser P."/>
            <person name="McKellar S."/>
            <person name="Mooney P."/>
            <person name="Morton F."/>
            <person name="Nene V."/>
            <person name="O'Neil S."/>
            <person name="Price C."/>
            <person name="Quail M.A."/>
            <person name="Rabbinowitsch E."/>
            <person name="Rawlings N.D."/>
            <person name="Rutter S."/>
            <person name="Saunders D."/>
            <person name="Seeger K."/>
            <person name="Shah T."/>
            <person name="Squares R."/>
            <person name="Squares S."/>
            <person name="Tivey A."/>
            <person name="Walker A.R."/>
            <person name="Woodward J."/>
            <person name="Dobbelaere D.A.E."/>
            <person name="Langsley G."/>
            <person name="Rajandream M.A."/>
            <person name="McKeever D."/>
            <person name="Shiels B."/>
            <person name="Tait A."/>
            <person name="Barrell B.G."/>
            <person name="Hall N."/>
        </authorList>
    </citation>
    <scope>NUCLEOTIDE SEQUENCE [LARGE SCALE GENOMIC DNA]</scope>
    <source>
        <strain evidence="2">Ankara</strain>
    </source>
</reference>
<accession>Q4UCZ6</accession>
<dbReference type="GeneID" id="3864977"/>
<dbReference type="Proteomes" id="UP000001950">
    <property type="component" value="Chromosome 3"/>
</dbReference>
<dbReference type="InParanoid" id="Q4UCZ6"/>
<keyword evidence="2" id="KW-1185">Reference proteome</keyword>
<evidence type="ECO:0000313" key="1">
    <source>
        <dbReference type="EMBL" id="CAI75305.1"/>
    </source>
</evidence>
<dbReference type="RefSeq" id="XP_954781.1">
    <property type="nucleotide sequence ID" value="XM_949688.1"/>
</dbReference>
<dbReference type="KEGG" id="tan:TA03180"/>
<dbReference type="EMBL" id="CR940352">
    <property type="protein sequence ID" value="CAI75305.1"/>
    <property type="molecule type" value="Genomic_DNA"/>
</dbReference>
<dbReference type="OrthoDB" id="361807at2759"/>